<evidence type="ECO:0000256" key="10">
    <source>
        <dbReference type="SAM" id="Phobius"/>
    </source>
</evidence>
<evidence type="ECO:0000256" key="9">
    <source>
        <dbReference type="ARBA" id="ARBA00023180"/>
    </source>
</evidence>
<evidence type="ECO:0000256" key="2">
    <source>
        <dbReference type="ARBA" id="ARBA00009592"/>
    </source>
</evidence>
<accession>A0AAW1LNX9</accession>
<sequence>MKMSSFDTVIGNMTGLKRLDLGDTFFDSVVFPTLVNLSSLEFLSLFNCELQEEVPFSLLNLKQLRYLEIGANSALFASFGLFNWSSPLEYLSLSFVNFSTRILPSLPGQAPYKLLRVINLSLCNLQGEIPSWMWSIPKLEEIYVGNNELIGVPSKFLDEMASTNLQILDLRWNNFTGNISLYKIYGKFPNLLVLILSNNNLIISTRAEGDTTLARWPMIVALGLSSCNLNEIPTLLKNQSYLSDLDLSNNDIHGEIPEWLLNEGKETLQALDISNNFIKGSLEILPWEGLWFLDVSSNLLHGALPIPPATTVWFAASNNNFTGAINASICDIGFLRLLDLSNNSLGGEFPKCLGNMSSDLSVFNLGSNNIVGTLPLNFTKCTDLQYFDLSNNGLHGSVSRSFAACTNLRVVNLRGNEFSDEFPLWLHDLPKIQVLDLSFNGLYGTIPHEIKNPFLMLQILDLSSNHFTGEIPAAYIKSFQAMMNVTEYSGGGRRYMGSSVSSTFRHGYNYSLVLTVSGVQRRYTKIINSLATLDVSNNAFIGEIPECIGDLVMVHSLNLSHNKIAGKIPPSIGNLKMIDSLDLSVNRLNGEIPQELASLTSLGVFNVSSNQLVGQIPQTNNFKTFEASSYQKNLGLCGFPLLKCGQVLQDNSNRTHEYKGNGNGGYLSISVWQITLISYGCGTVLGLAWGYYWLSSGKLFILTKVTFLIETEAVRLLKKISDERRRTRRLNSSNGFQRHA</sequence>
<dbReference type="Pfam" id="PF13516">
    <property type="entry name" value="LRR_6"/>
    <property type="match status" value="1"/>
</dbReference>
<dbReference type="FunFam" id="3.80.10.10:FF:000041">
    <property type="entry name" value="LRR receptor-like serine/threonine-protein kinase ERECTA"/>
    <property type="match status" value="1"/>
</dbReference>
<dbReference type="Pfam" id="PF00560">
    <property type="entry name" value="LRR_1"/>
    <property type="match status" value="5"/>
</dbReference>
<dbReference type="PANTHER" id="PTHR48065:SF5">
    <property type="entry name" value="RECEPTOR-LIKE PROTEIN CF-9 HOMOLOG"/>
    <property type="match status" value="1"/>
</dbReference>
<dbReference type="Proteomes" id="UP001443914">
    <property type="component" value="Unassembled WGS sequence"/>
</dbReference>
<evidence type="ECO:0000256" key="7">
    <source>
        <dbReference type="ARBA" id="ARBA00022989"/>
    </source>
</evidence>
<dbReference type="GO" id="GO:0016020">
    <property type="term" value="C:membrane"/>
    <property type="evidence" value="ECO:0007669"/>
    <property type="project" value="UniProtKB-SubCell"/>
</dbReference>
<comment type="similarity">
    <text evidence="2">Belongs to the RLP family.</text>
</comment>
<reference evidence="11" key="1">
    <citation type="submission" date="2024-03" db="EMBL/GenBank/DDBJ databases">
        <title>WGS assembly of Saponaria officinalis var. Norfolk2.</title>
        <authorList>
            <person name="Jenkins J."/>
            <person name="Shu S."/>
            <person name="Grimwood J."/>
            <person name="Barry K."/>
            <person name="Goodstein D."/>
            <person name="Schmutz J."/>
            <person name="Leebens-Mack J."/>
            <person name="Osbourn A."/>
        </authorList>
    </citation>
    <scope>NUCLEOTIDE SEQUENCE [LARGE SCALE GENOMIC DNA]</scope>
    <source>
        <strain evidence="11">JIC</strain>
    </source>
</reference>
<dbReference type="InterPro" id="IPR001611">
    <property type="entry name" value="Leu-rich_rpt"/>
</dbReference>
<dbReference type="SUPFAM" id="SSF52058">
    <property type="entry name" value="L domain-like"/>
    <property type="match status" value="2"/>
</dbReference>
<evidence type="ECO:0000256" key="5">
    <source>
        <dbReference type="ARBA" id="ARBA00022729"/>
    </source>
</evidence>
<name>A0AAW1LNX9_SAPOF</name>
<comment type="caution">
    <text evidence="11">The sequence shown here is derived from an EMBL/GenBank/DDBJ whole genome shotgun (WGS) entry which is preliminary data.</text>
</comment>
<gene>
    <name evidence="11" type="ORF">RND81_04G172300</name>
</gene>
<dbReference type="EMBL" id="JBDFQZ010000004">
    <property type="protein sequence ID" value="KAK9734933.1"/>
    <property type="molecule type" value="Genomic_DNA"/>
</dbReference>
<comment type="subcellular location">
    <subcellularLocation>
        <location evidence="1">Membrane</location>
        <topology evidence="1">Single-pass membrane protein</topology>
    </subcellularLocation>
</comment>
<dbReference type="Pfam" id="PF13855">
    <property type="entry name" value="LRR_8"/>
    <property type="match status" value="1"/>
</dbReference>
<keyword evidence="4 10" id="KW-0812">Transmembrane</keyword>
<evidence type="ECO:0008006" key="13">
    <source>
        <dbReference type="Google" id="ProtNLM"/>
    </source>
</evidence>
<dbReference type="FunFam" id="3.80.10.10:FF:000111">
    <property type="entry name" value="LRR receptor-like serine/threonine-protein kinase ERECTA"/>
    <property type="match status" value="1"/>
</dbReference>
<keyword evidence="8 10" id="KW-0472">Membrane</keyword>
<organism evidence="11 12">
    <name type="scientific">Saponaria officinalis</name>
    <name type="common">Common soapwort</name>
    <name type="synonym">Lychnis saponaria</name>
    <dbReference type="NCBI Taxonomy" id="3572"/>
    <lineage>
        <taxon>Eukaryota</taxon>
        <taxon>Viridiplantae</taxon>
        <taxon>Streptophyta</taxon>
        <taxon>Embryophyta</taxon>
        <taxon>Tracheophyta</taxon>
        <taxon>Spermatophyta</taxon>
        <taxon>Magnoliopsida</taxon>
        <taxon>eudicotyledons</taxon>
        <taxon>Gunneridae</taxon>
        <taxon>Pentapetalae</taxon>
        <taxon>Caryophyllales</taxon>
        <taxon>Caryophyllaceae</taxon>
        <taxon>Caryophylleae</taxon>
        <taxon>Saponaria</taxon>
    </lineage>
</organism>
<evidence type="ECO:0000256" key="6">
    <source>
        <dbReference type="ARBA" id="ARBA00022737"/>
    </source>
</evidence>
<dbReference type="InterPro" id="IPR032675">
    <property type="entry name" value="LRR_dom_sf"/>
</dbReference>
<keyword evidence="12" id="KW-1185">Reference proteome</keyword>
<dbReference type="Gene3D" id="3.80.10.10">
    <property type="entry name" value="Ribonuclease Inhibitor"/>
    <property type="match status" value="2"/>
</dbReference>
<keyword evidence="7 10" id="KW-1133">Transmembrane helix</keyword>
<evidence type="ECO:0000256" key="8">
    <source>
        <dbReference type="ARBA" id="ARBA00023136"/>
    </source>
</evidence>
<dbReference type="AlphaFoldDB" id="A0AAW1LNX9"/>
<evidence type="ECO:0000256" key="1">
    <source>
        <dbReference type="ARBA" id="ARBA00004167"/>
    </source>
</evidence>
<dbReference type="PANTHER" id="PTHR48065">
    <property type="entry name" value="OS10G0469600 PROTEIN"/>
    <property type="match status" value="1"/>
</dbReference>
<keyword evidence="6" id="KW-0677">Repeat</keyword>
<evidence type="ECO:0000256" key="4">
    <source>
        <dbReference type="ARBA" id="ARBA00022692"/>
    </source>
</evidence>
<evidence type="ECO:0000313" key="12">
    <source>
        <dbReference type="Proteomes" id="UP001443914"/>
    </source>
</evidence>
<keyword evidence="3" id="KW-0433">Leucine-rich repeat</keyword>
<keyword evidence="5" id="KW-0732">Signal</keyword>
<proteinExistence type="inferred from homology"/>
<feature type="transmembrane region" description="Helical" evidence="10">
    <location>
        <begin position="671"/>
        <end position="694"/>
    </location>
</feature>
<evidence type="ECO:0000313" key="11">
    <source>
        <dbReference type="EMBL" id="KAK9734933.1"/>
    </source>
</evidence>
<protein>
    <recommendedName>
        <fullName evidence="13">Receptor-like protein 12</fullName>
    </recommendedName>
</protein>
<keyword evidence="9" id="KW-0325">Glycoprotein</keyword>
<evidence type="ECO:0000256" key="3">
    <source>
        <dbReference type="ARBA" id="ARBA00022614"/>
    </source>
</evidence>